<gene>
    <name evidence="1" type="ORF">S12H4_40636</name>
</gene>
<sequence>GAGRNENQDSFLQLLRAMKRGTYRNIGNGIYNLINVNEVVRVMRMLDSNAIPNGGIYFINTPIYFRDMDGIVKKATTGKSEESFNIPYGAAVLAGVVFSLLAKLSRRNMPLTLSRVRALANQRVYLQERLVRLLKYQPLFSVEEYIEKICNYYSEQGIL</sequence>
<dbReference type="EMBL" id="BARW01024678">
    <property type="protein sequence ID" value="GAI94658.1"/>
    <property type="molecule type" value="Genomic_DNA"/>
</dbReference>
<protein>
    <recommendedName>
        <fullName evidence="2">NAD-dependent epimerase/dehydratase domain-containing protein</fullName>
    </recommendedName>
</protein>
<feature type="non-terminal residue" evidence="1">
    <location>
        <position position="1"/>
    </location>
</feature>
<name>X1SNZ4_9ZZZZ</name>
<evidence type="ECO:0008006" key="2">
    <source>
        <dbReference type="Google" id="ProtNLM"/>
    </source>
</evidence>
<dbReference type="AlphaFoldDB" id="X1SNZ4"/>
<proteinExistence type="predicted"/>
<dbReference type="SUPFAM" id="SSF51735">
    <property type="entry name" value="NAD(P)-binding Rossmann-fold domains"/>
    <property type="match status" value="1"/>
</dbReference>
<dbReference type="Gene3D" id="3.40.50.720">
    <property type="entry name" value="NAD(P)-binding Rossmann-like Domain"/>
    <property type="match status" value="1"/>
</dbReference>
<reference evidence="1" key="1">
    <citation type="journal article" date="2014" name="Front. Microbiol.">
        <title>High frequency of phylogenetically diverse reductive dehalogenase-homologous genes in deep subseafloor sedimentary metagenomes.</title>
        <authorList>
            <person name="Kawai M."/>
            <person name="Futagami T."/>
            <person name="Toyoda A."/>
            <person name="Takaki Y."/>
            <person name="Nishi S."/>
            <person name="Hori S."/>
            <person name="Arai W."/>
            <person name="Tsubouchi T."/>
            <person name="Morono Y."/>
            <person name="Uchiyama I."/>
            <person name="Ito T."/>
            <person name="Fujiyama A."/>
            <person name="Inagaki F."/>
            <person name="Takami H."/>
        </authorList>
    </citation>
    <scope>NUCLEOTIDE SEQUENCE</scope>
    <source>
        <strain evidence="1">Expedition CK06-06</strain>
    </source>
</reference>
<comment type="caution">
    <text evidence="1">The sequence shown here is derived from an EMBL/GenBank/DDBJ whole genome shotgun (WGS) entry which is preliminary data.</text>
</comment>
<dbReference type="InterPro" id="IPR036291">
    <property type="entry name" value="NAD(P)-bd_dom_sf"/>
</dbReference>
<organism evidence="1">
    <name type="scientific">marine sediment metagenome</name>
    <dbReference type="NCBI Taxonomy" id="412755"/>
    <lineage>
        <taxon>unclassified sequences</taxon>
        <taxon>metagenomes</taxon>
        <taxon>ecological metagenomes</taxon>
    </lineage>
</organism>
<evidence type="ECO:0000313" key="1">
    <source>
        <dbReference type="EMBL" id="GAI94658.1"/>
    </source>
</evidence>
<accession>X1SNZ4</accession>